<name>A0A2M8C2K7_9BACT</name>
<reference evidence="3" key="1">
    <citation type="submission" date="2017-09" db="EMBL/GenBank/DDBJ databases">
        <title>Depth-based differentiation of microbial function through sediment-hosted aquifers and enrichment of novel symbionts in the deep terrestrial subsurface.</title>
        <authorList>
            <person name="Probst A.J."/>
            <person name="Ladd B."/>
            <person name="Jarett J.K."/>
            <person name="Geller-Mcgrath D.E."/>
            <person name="Sieber C.M.K."/>
            <person name="Emerson J.B."/>
            <person name="Anantharaman K."/>
            <person name="Thomas B.C."/>
            <person name="Malmstrom R."/>
            <person name="Stieglmeier M."/>
            <person name="Klingl A."/>
            <person name="Woyke T."/>
            <person name="Ryan C.M."/>
            <person name="Banfield J.F."/>
        </authorList>
    </citation>
    <scope>NUCLEOTIDE SEQUENCE [LARGE SCALE GENOMIC DNA]</scope>
</reference>
<dbReference type="Proteomes" id="UP000228770">
    <property type="component" value="Unassembled WGS sequence"/>
</dbReference>
<feature type="transmembrane region" description="Helical" evidence="1">
    <location>
        <begin position="7"/>
        <end position="27"/>
    </location>
</feature>
<keyword evidence="1" id="KW-1133">Transmembrane helix</keyword>
<sequence>MKAFRILLFGVVCAGAAVFAVFVLFSFTKNYSIVISSDNQTQAARSLPNNSYEKIVYLDATKFFGSNLSVLAGSIIGKNILSQNPNGPQLANAQSPIVLNQKQVTQDIAAQVYTQAVKDLTIYTEKDITRVLDTQNAVAAYTQELKTISNAYLEPFRNKDISVLAALVIEQNDNDARKILLSYADASQQALDELIKLPVPDSWVTLHLELMNIISESRYAALAFLTIQNDPVRANIVAQNYQSLAKRFTAFTQALNNKIKQDHIIF</sequence>
<protein>
    <submittedName>
        <fullName evidence="2">Uncharacterized protein</fullName>
    </submittedName>
</protein>
<keyword evidence="1" id="KW-0472">Membrane</keyword>
<organism evidence="2 3">
    <name type="scientific">Candidatus Brennerbacteria bacterium CG_4_9_14_3_um_filter_43_9</name>
    <dbReference type="NCBI Taxonomy" id="1974522"/>
    <lineage>
        <taxon>Bacteria</taxon>
        <taxon>Candidatus Brenneribacteriota</taxon>
    </lineage>
</organism>
<gene>
    <name evidence="2" type="ORF">CO102_01455</name>
</gene>
<accession>A0A2M8C2K7</accession>
<evidence type="ECO:0000313" key="3">
    <source>
        <dbReference type="Proteomes" id="UP000228770"/>
    </source>
</evidence>
<comment type="caution">
    <text evidence="2">The sequence shown here is derived from an EMBL/GenBank/DDBJ whole genome shotgun (WGS) entry which is preliminary data.</text>
</comment>
<proteinExistence type="predicted"/>
<evidence type="ECO:0000256" key="1">
    <source>
        <dbReference type="SAM" id="Phobius"/>
    </source>
</evidence>
<dbReference type="EMBL" id="PFUA01000031">
    <property type="protein sequence ID" value="PJB50346.1"/>
    <property type="molecule type" value="Genomic_DNA"/>
</dbReference>
<keyword evidence="1" id="KW-0812">Transmembrane</keyword>
<evidence type="ECO:0000313" key="2">
    <source>
        <dbReference type="EMBL" id="PJB50346.1"/>
    </source>
</evidence>
<dbReference type="AlphaFoldDB" id="A0A2M8C2K7"/>